<organism evidence="2 3">
    <name type="scientific">Heligmosomoides polygyrus</name>
    <name type="common">Parasitic roundworm</name>
    <dbReference type="NCBI Taxonomy" id="6339"/>
    <lineage>
        <taxon>Eukaryota</taxon>
        <taxon>Metazoa</taxon>
        <taxon>Ecdysozoa</taxon>
        <taxon>Nematoda</taxon>
        <taxon>Chromadorea</taxon>
        <taxon>Rhabditida</taxon>
        <taxon>Rhabditina</taxon>
        <taxon>Rhabditomorpha</taxon>
        <taxon>Strongyloidea</taxon>
        <taxon>Heligmosomidae</taxon>
        <taxon>Heligmosomoides</taxon>
    </lineage>
</organism>
<dbReference type="WBParaSite" id="HPBE_0001645101-mRNA-1">
    <property type="protein sequence ID" value="HPBE_0001645101-mRNA-1"/>
    <property type="gene ID" value="HPBE_0001645101"/>
</dbReference>
<accession>A0A183G4J9</accession>
<name>A0A183G4J9_HELPZ</name>
<reference evidence="3" key="2">
    <citation type="submission" date="2019-09" db="UniProtKB">
        <authorList>
            <consortium name="WormBaseParasite"/>
        </authorList>
    </citation>
    <scope>IDENTIFICATION</scope>
</reference>
<proteinExistence type="predicted"/>
<gene>
    <name evidence="1" type="ORF">HPBE_LOCUS16454</name>
</gene>
<evidence type="ECO:0000313" key="1">
    <source>
        <dbReference type="EMBL" id="VDP05982.1"/>
    </source>
</evidence>
<dbReference type="Proteomes" id="UP000050761">
    <property type="component" value="Unassembled WGS sequence"/>
</dbReference>
<evidence type="ECO:0000313" key="2">
    <source>
        <dbReference type="Proteomes" id="UP000050761"/>
    </source>
</evidence>
<accession>A0A3P7ZZ00</accession>
<protein>
    <submittedName>
        <fullName evidence="3">MULE domain-containing protein</fullName>
    </submittedName>
</protein>
<dbReference type="EMBL" id="UZAH01029424">
    <property type="protein sequence ID" value="VDP05982.1"/>
    <property type="molecule type" value="Genomic_DNA"/>
</dbReference>
<keyword evidence="2" id="KW-1185">Reference proteome</keyword>
<dbReference type="AlphaFoldDB" id="A0A183G4J9"/>
<reference evidence="1 2" key="1">
    <citation type="submission" date="2018-11" db="EMBL/GenBank/DDBJ databases">
        <authorList>
            <consortium name="Pathogen Informatics"/>
        </authorList>
    </citation>
    <scope>NUCLEOTIDE SEQUENCE [LARGE SCALE GENOMIC DNA]</scope>
</reference>
<evidence type="ECO:0000313" key="3">
    <source>
        <dbReference type="WBParaSite" id="HPBE_0001645101-mRNA-1"/>
    </source>
</evidence>
<sequence length="145" mass="16483">MLERLKKYLSKGVTLEYTFHTTRYNVKLRTLMVADKRDRRLPAEVLLSGIMATSDTEKLFLEMCKLVPEFSPKTLVTDEAPCFNIGFCAVFPDVPTRHAVTMFTYKAIGSEVQTLKESASRPWMTPTPEMEMKLASTVANQVELL</sequence>